<comment type="caution">
    <text evidence="7">The sequence shown here is derived from an EMBL/GenBank/DDBJ whole genome shotgun (WGS) entry which is preliminary data.</text>
</comment>
<dbReference type="Pfam" id="PF04434">
    <property type="entry name" value="SWIM"/>
    <property type="match status" value="1"/>
</dbReference>
<accession>A0AAD9WVR7</accession>
<feature type="domain" description="SWIM-type" evidence="6">
    <location>
        <begin position="253"/>
        <end position="285"/>
    </location>
</feature>
<protein>
    <recommendedName>
        <fullName evidence="6">SWIM-type domain-containing protein</fullName>
    </recommendedName>
</protein>
<dbReference type="Proteomes" id="UP001280121">
    <property type="component" value="Unassembled WGS sequence"/>
</dbReference>
<evidence type="ECO:0000259" key="6">
    <source>
        <dbReference type="PROSITE" id="PS50966"/>
    </source>
</evidence>
<keyword evidence="8" id="KW-1185">Reference proteome</keyword>
<reference evidence="7" key="1">
    <citation type="journal article" date="2023" name="Plant J.">
        <title>Genome sequences and population genomics provide insights into the demographic history, inbreeding, and mutation load of two 'living fossil' tree species of Dipteronia.</title>
        <authorList>
            <person name="Feng Y."/>
            <person name="Comes H.P."/>
            <person name="Chen J."/>
            <person name="Zhu S."/>
            <person name="Lu R."/>
            <person name="Zhang X."/>
            <person name="Li P."/>
            <person name="Qiu J."/>
            <person name="Olsen K.M."/>
            <person name="Qiu Y."/>
        </authorList>
    </citation>
    <scope>NUCLEOTIDE SEQUENCE</scope>
    <source>
        <strain evidence="7">KIB01</strain>
    </source>
</reference>
<dbReference type="InterPro" id="IPR007527">
    <property type="entry name" value="Znf_SWIM"/>
</dbReference>
<dbReference type="Pfam" id="PF10551">
    <property type="entry name" value="MULE"/>
    <property type="match status" value="1"/>
</dbReference>
<feature type="region of interest" description="Disordered" evidence="5">
    <location>
        <begin position="380"/>
        <end position="430"/>
    </location>
</feature>
<dbReference type="InterPro" id="IPR006564">
    <property type="entry name" value="Znf_PMZ"/>
</dbReference>
<dbReference type="SMART" id="SM00575">
    <property type="entry name" value="ZnF_PMZ"/>
    <property type="match status" value="1"/>
</dbReference>
<dbReference type="GO" id="GO:0008270">
    <property type="term" value="F:zinc ion binding"/>
    <property type="evidence" value="ECO:0007669"/>
    <property type="project" value="UniProtKB-KW"/>
</dbReference>
<sequence length="430" mass="48859">MRMNPDTTILLKCDDNERFQRMYICLGALKQGWKQGCRPLLGLDGCFTKGYHIGQLLIAIEVDANNQMYPVAYAMVEAETKDTWGWFLDQLAPDLELNNSFAIVWISYKQKGLIYAIVERFPNSEHRFCVKHLYNNFKAQHRGLLLKQILWGAAKTTPEQDLPVYNWLAGKDANHWSRAFFKDTALCDMVCNNMCEAFNAVILAARDKPIITMLEMIRNYLMTRLVKQESVYCYSEYSGNSTYQVRARGDEQFVVDINHKTCGCNKWQLIGIPCVHGMAAILSTNHNPIDFIHLRYKKESFLRVYTLVIYGINGPKMWTKSNEASIQCPDFRKQRGRPKKMRTLQSDEFRIGNTTKLRKNYVVVRCRKCGKEGYNRVTCERRGGGTDSVRGSVADEGGSESVGGSQADEGSQLIGGSQSVSGLQPELQDG</sequence>
<evidence type="ECO:0000256" key="1">
    <source>
        <dbReference type="ARBA" id="ARBA00022723"/>
    </source>
</evidence>
<evidence type="ECO:0000313" key="8">
    <source>
        <dbReference type="Proteomes" id="UP001280121"/>
    </source>
</evidence>
<organism evidence="7 8">
    <name type="scientific">Dipteronia dyeriana</name>
    <dbReference type="NCBI Taxonomy" id="168575"/>
    <lineage>
        <taxon>Eukaryota</taxon>
        <taxon>Viridiplantae</taxon>
        <taxon>Streptophyta</taxon>
        <taxon>Embryophyta</taxon>
        <taxon>Tracheophyta</taxon>
        <taxon>Spermatophyta</taxon>
        <taxon>Magnoliopsida</taxon>
        <taxon>eudicotyledons</taxon>
        <taxon>Gunneridae</taxon>
        <taxon>Pentapetalae</taxon>
        <taxon>rosids</taxon>
        <taxon>malvids</taxon>
        <taxon>Sapindales</taxon>
        <taxon>Sapindaceae</taxon>
        <taxon>Hippocastanoideae</taxon>
        <taxon>Acereae</taxon>
        <taxon>Dipteronia</taxon>
    </lineage>
</organism>
<dbReference type="AlphaFoldDB" id="A0AAD9WVR7"/>
<evidence type="ECO:0000256" key="5">
    <source>
        <dbReference type="SAM" id="MobiDB-lite"/>
    </source>
</evidence>
<keyword evidence="1" id="KW-0479">Metal-binding</keyword>
<evidence type="ECO:0000256" key="2">
    <source>
        <dbReference type="ARBA" id="ARBA00022771"/>
    </source>
</evidence>
<proteinExistence type="predicted"/>
<dbReference type="PANTHER" id="PTHR31973:SF187">
    <property type="entry name" value="MUTATOR TRANSPOSASE MUDRA PROTEIN"/>
    <property type="match status" value="1"/>
</dbReference>
<evidence type="ECO:0000256" key="3">
    <source>
        <dbReference type="ARBA" id="ARBA00022833"/>
    </source>
</evidence>
<dbReference type="PROSITE" id="PS50966">
    <property type="entry name" value="ZF_SWIM"/>
    <property type="match status" value="1"/>
</dbReference>
<keyword evidence="3" id="KW-0862">Zinc</keyword>
<evidence type="ECO:0000256" key="4">
    <source>
        <dbReference type="PROSITE-ProRule" id="PRU00325"/>
    </source>
</evidence>
<gene>
    <name evidence="7" type="ORF">Ddye_020166</name>
</gene>
<evidence type="ECO:0000313" key="7">
    <source>
        <dbReference type="EMBL" id="KAK2644971.1"/>
    </source>
</evidence>
<keyword evidence="2 4" id="KW-0863">Zinc-finger</keyword>
<dbReference type="PANTHER" id="PTHR31973">
    <property type="entry name" value="POLYPROTEIN, PUTATIVE-RELATED"/>
    <property type="match status" value="1"/>
</dbReference>
<dbReference type="InterPro" id="IPR018289">
    <property type="entry name" value="MULE_transposase_dom"/>
</dbReference>
<name>A0AAD9WVR7_9ROSI</name>
<dbReference type="EMBL" id="JANJYI010000006">
    <property type="protein sequence ID" value="KAK2644971.1"/>
    <property type="molecule type" value="Genomic_DNA"/>
</dbReference>